<comment type="caution">
    <text evidence="2">The sequence shown here is derived from an EMBL/GenBank/DDBJ whole genome shotgun (WGS) entry which is preliminary data.</text>
</comment>
<organism evidence="2">
    <name type="scientific">bioreactor metagenome</name>
    <dbReference type="NCBI Taxonomy" id="1076179"/>
    <lineage>
        <taxon>unclassified sequences</taxon>
        <taxon>metagenomes</taxon>
        <taxon>ecological metagenomes</taxon>
    </lineage>
</organism>
<feature type="compositionally biased region" description="Basic and acidic residues" evidence="1">
    <location>
        <begin position="178"/>
        <end position="195"/>
    </location>
</feature>
<evidence type="ECO:0000313" key="2">
    <source>
        <dbReference type="EMBL" id="MPM16710.1"/>
    </source>
</evidence>
<feature type="compositionally biased region" description="Basic and acidic residues" evidence="1">
    <location>
        <begin position="339"/>
        <end position="381"/>
    </location>
</feature>
<feature type="region of interest" description="Disordered" evidence="1">
    <location>
        <begin position="235"/>
        <end position="264"/>
    </location>
</feature>
<reference evidence="2" key="1">
    <citation type="submission" date="2019-08" db="EMBL/GenBank/DDBJ databases">
        <authorList>
            <person name="Kucharzyk K."/>
            <person name="Murdoch R.W."/>
            <person name="Higgins S."/>
            <person name="Loffler F."/>
        </authorList>
    </citation>
    <scope>NUCLEOTIDE SEQUENCE</scope>
</reference>
<accession>A0A644XKJ7</accession>
<dbReference type="AlphaFoldDB" id="A0A644XKJ7"/>
<gene>
    <name evidence="2" type="ORF">SDC9_63091</name>
</gene>
<feature type="compositionally biased region" description="Basic and acidic residues" evidence="1">
    <location>
        <begin position="317"/>
        <end position="331"/>
    </location>
</feature>
<feature type="compositionally biased region" description="Basic and acidic residues" evidence="1">
    <location>
        <begin position="243"/>
        <end position="264"/>
    </location>
</feature>
<sequence>MGKLLGENGENQGVRTDTGGPGAGYDLLLLVGALGPAALRRLVPGGGRGRRRLLLLLRRRSLLLRHFGGLGRLQLGDPRPGQLVTGTHLARVETLGPDPLLPVQVRRRAGGRVVADDPLLLPERPQRRREQVDQHTHRDRGAEEDVHRGEEVHHHLLLLRHRPGHRLRRHVAGVHLARGEELRDDHHDRHDRGEDLDPAETVLERPEPAGQRDGEDRRVGQGVEQLLVLRTRQPRPTGLAARRTVDHPVEGEEERHLDEQRQAGGHRVDALLLVELHRLLAEAVPIVRVLLLQLLQLRLQFLHAASAVDLLDEQRDHRGADRHGQQHDRQAPRGTAPGAEDRRQQPVEADHDAGDHPVERLREGAEEIIDPGERDQERQEQIHNGADLYDVERVDKSSGPAGTPGS</sequence>
<proteinExistence type="predicted"/>
<protein>
    <submittedName>
        <fullName evidence="2">Uncharacterized protein</fullName>
    </submittedName>
</protein>
<feature type="compositionally biased region" description="Basic and acidic residues" evidence="1">
    <location>
        <begin position="124"/>
        <end position="149"/>
    </location>
</feature>
<feature type="region of interest" description="Disordered" evidence="1">
    <location>
        <begin position="317"/>
        <end position="406"/>
    </location>
</feature>
<feature type="region of interest" description="Disordered" evidence="1">
    <location>
        <begin position="116"/>
        <end position="149"/>
    </location>
</feature>
<evidence type="ECO:0000256" key="1">
    <source>
        <dbReference type="SAM" id="MobiDB-lite"/>
    </source>
</evidence>
<name>A0A644XKJ7_9ZZZZ</name>
<feature type="region of interest" description="Disordered" evidence="1">
    <location>
        <begin position="178"/>
        <end position="220"/>
    </location>
</feature>
<feature type="compositionally biased region" description="Basic and acidic residues" evidence="1">
    <location>
        <begin position="202"/>
        <end position="219"/>
    </location>
</feature>
<dbReference type="EMBL" id="VSSQ01002661">
    <property type="protein sequence ID" value="MPM16710.1"/>
    <property type="molecule type" value="Genomic_DNA"/>
</dbReference>